<gene>
    <name evidence="2" type="ORF">ATEG_03587</name>
</gene>
<feature type="region of interest" description="Disordered" evidence="1">
    <location>
        <begin position="63"/>
        <end position="87"/>
    </location>
</feature>
<evidence type="ECO:0000313" key="2">
    <source>
        <dbReference type="EMBL" id="EAU35389.1"/>
    </source>
</evidence>
<sequence>MTPNADCRDHNVQLSQPSRLEALRSRLIGVTPDTTCRRDDFWVSEHIQDDNIREVRDDWDFSVEEGNQRRHGEAAEGSDDDSDSMEIDSLDIRRLLEELKERIGYAHS</sequence>
<dbReference type="RefSeq" id="XP_001212765.1">
    <property type="nucleotide sequence ID" value="XM_001212765.1"/>
</dbReference>
<dbReference type="VEuPathDB" id="FungiDB:ATEG_03587"/>
<accession>Q0CRU7</accession>
<organism evidence="2 3">
    <name type="scientific">Aspergillus terreus (strain NIH 2624 / FGSC A1156)</name>
    <dbReference type="NCBI Taxonomy" id="341663"/>
    <lineage>
        <taxon>Eukaryota</taxon>
        <taxon>Fungi</taxon>
        <taxon>Dikarya</taxon>
        <taxon>Ascomycota</taxon>
        <taxon>Pezizomycotina</taxon>
        <taxon>Eurotiomycetes</taxon>
        <taxon>Eurotiomycetidae</taxon>
        <taxon>Eurotiales</taxon>
        <taxon>Aspergillaceae</taxon>
        <taxon>Aspergillus</taxon>
        <taxon>Aspergillus subgen. Circumdati</taxon>
    </lineage>
</organism>
<dbReference type="OMA" id="HIQDDNI"/>
<proteinExistence type="predicted"/>
<evidence type="ECO:0000313" key="3">
    <source>
        <dbReference type="Proteomes" id="UP000007963"/>
    </source>
</evidence>
<dbReference type="Proteomes" id="UP000007963">
    <property type="component" value="Unassembled WGS sequence"/>
</dbReference>
<dbReference type="OrthoDB" id="4516192at2759"/>
<dbReference type="GeneID" id="4318247"/>
<dbReference type="EMBL" id="CH476598">
    <property type="protein sequence ID" value="EAU35389.1"/>
    <property type="molecule type" value="Genomic_DNA"/>
</dbReference>
<feature type="compositionally biased region" description="Acidic residues" evidence="1">
    <location>
        <begin position="76"/>
        <end position="87"/>
    </location>
</feature>
<dbReference type="HOGENOM" id="CLU_2196399_0_0_1"/>
<protein>
    <submittedName>
        <fullName evidence="2">Uncharacterized protein</fullName>
    </submittedName>
</protein>
<evidence type="ECO:0000256" key="1">
    <source>
        <dbReference type="SAM" id="MobiDB-lite"/>
    </source>
</evidence>
<name>Q0CRU7_ASPTN</name>
<reference evidence="3" key="1">
    <citation type="submission" date="2005-09" db="EMBL/GenBank/DDBJ databases">
        <title>Annotation of the Aspergillus terreus NIH2624 genome.</title>
        <authorList>
            <person name="Birren B.W."/>
            <person name="Lander E.S."/>
            <person name="Galagan J.E."/>
            <person name="Nusbaum C."/>
            <person name="Devon K."/>
            <person name="Henn M."/>
            <person name="Ma L.-J."/>
            <person name="Jaffe D.B."/>
            <person name="Butler J."/>
            <person name="Alvarez P."/>
            <person name="Gnerre S."/>
            <person name="Grabherr M."/>
            <person name="Kleber M."/>
            <person name="Mauceli E.W."/>
            <person name="Brockman W."/>
            <person name="Rounsley S."/>
            <person name="Young S.K."/>
            <person name="LaButti K."/>
            <person name="Pushparaj V."/>
            <person name="DeCaprio D."/>
            <person name="Crawford M."/>
            <person name="Koehrsen M."/>
            <person name="Engels R."/>
            <person name="Montgomery P."/>
            <person name="Pearson M."/>
            <person name="Howarth C."/>
            <person name="Larson L."/>
            <person name="Luoma S."/>
            <person name="White J."/>
            <person name="Alvarado L."/>
            <person name="Kodira C.D."/>
            <person name="Zeng Q."/>
            <person name="Oleary S."/>
            <person name="Yandava C."/>
            <person name="Denning D.W."/>
            <person name="Nierman W.C."/>
            <person name="Milne T."/>
            <person name="Madden K."/>
        </authorList>
    </citation>
    <scope>NUCLEOTIDE SEQUENCE [LARGE SCALE GENOMIC DNA]</scope>
    <source>
        <strain evidence="3">NIH 2624 / FGSC A1156</strain>
    </source>
</reference>
<dbReference type="AlphaFoldDB" id="Q0CRU7"/>